<dbReference type="Pfam" id="PF00589">
    <property type="entry name" value="Phage_integrase"/>
    <property type="match status" value="1"/>
</dbReference>
<dbReference type="InterPro" id="IPR002104">
    <property type="entry name" value="Integrase_catalytic"/>
</dbReference>
<feature type="region of interest" description="Disordered" evidence="5">
    <location>
        <begin position="1"/>
        <end position="25"/>
    </location>
</feature>
<evidence type="ECO:0000313" key="9">
    <source>
        <dbReference type="Proteomes" id="UP001596435"/>
    </source>
</evidence>
<keyword evidence="9" id="KW-1185">Reference proteome</keyword>
<feature type="region of interest" description="Disordered" evidence="5">
    <location>
        <begin position="425"/>
        <end position="445"/>
    </location>
</feature>
<dbReference type="SUPFAM" id="SSF56349">
    <property type="entry name" value="DNA breaking-rejoining enzymes"/>
    <property type="match status" value="1"/>
</dbReference>
<dbReference type="EMBL" id="JBHTAJ010000030">
    <property type="protein sequence ID" value="MFC7181349.1"/>
    <property type="molecule type" value="Genomic_DNA"/>
</dbReference>
<proteinExistence type="predicted"/>
<dbReference type="Gene3D" id="1.10.150.130">
    <property type="match status" value="1"/>
</dbReference>
<dbReference type="InterPro" id="IPR004107">
    <property type="entry name" value="Integrase_SAM-like_N"/>
</dbReference>
<gene>
    <name evidence="8" type="ORF">ACFQMG_17485</name>
</gene>
<keyword evidence="1" id="KW-0229">DNA integration</keyword>
<dbReference type="CDD" id="cd01189">
    <property type="entry name" value="INT_ICEBs1_C_like"/>
    <property type="match status" value="1"/>
</dbReference>
<reference evidence="9" key="1">
    <citation type="journal article" date="2019" name="Int. J. Syst. Evol. Microbiol.">
        <title>The Global Catalogue of Microorganisms (GCM) 10K type strain sequencing project: providing services to taxonomists for standard genome sequencing and annotation.</title>
        <authorList>
            <consortium name="The Broad Institute Genomics Platform"/>
            <consortium name="The Broad Institute Genome Sequencing Center for Infectious Disease"/>
            <person name="Wu L."/>
            <person name="Ma J."/>
        </authorList>
    </citation>
    <scope>NUCLEOTIDE SEQUENCE [LARGE SCALE GENOMIC DNA]</scope>
    <source>
        <strain evidence="9">CGMCC 1.12859</strain>
    </source>
</reference>
<feature type="compositionally biased region" description="Polar residues" evidence="5">
    <location>
        <begin position="1"/>
        <end position="15"/>
    </location>
</feature>
<evidence type="ECO:0000256" key="5">
    <source>
        <dbReference type="SAM" id="MobiDB-lite"/>
    </source>
</evidence>
<evidence type="ECO:0000259" key="6">
    <source>
        <dbReference type="PROSITE" id="PS51898"/>
    </source>
</evidence>
<evidence type="ECO:0000256" key="4">
    <source>
        <dbReference type="PROSITE-ProRule" id="PRU01248"/>
    </source>
</evidence>
<dbReference type="PROSITE" id="PS51900">
    <property type="entry name" value="CB"/>
    <property type="match status" value="1"/>
</dbReference>
<dbReference type="InterPro" id="IPR013762">
    <property type="entry name" value="Integrase-like_cat_sf"/>
</dbReference>
<accession>A0ABW2FZ49</accession>
<evidence type="ECO:0000313" key="8">
    <source>
        <dbReference type="EMBL" id="MFC7181349.1"/>
    </source>
</evidence>
<name>A0ABW2FZ49_9ACTN</name>
<organism evidence="8 9">
    <name type="scientific">Kitasatospora paranensis</name>
    <dbReference type="NCBI Taxonomy" id="258053"/>
    <lineage>
        <taxon>Bacteria</taxon>
        <taxon>Bacillati</taxon>
        <taxon>Actinomycetota</taxon>
        <taxon>Actinomycetes</taxon>
        <taxon>Kitasatosporales</taxon>
        <taxon>Streptomycetaceae</taxon>
        <taxon>Kitasatospora</taxon>
    </lineage>
</organism>
<evidence type="ECO:0000256" key="2">
    <source>
        <dbReference type="ARBA" id="ARBA00023125"/>
    </source>
</evidence>
<sequence>MTNPSNTPVPSSTAGSRRVRANGDGTVYHRKDGRWEAAGYVLAAGDTRKRIHGYGATRKEALALLTEKVATSNRGIAAPSAQGSVAAFLTYWLETVAVHRLRENTHTRYTACVRLYVIPGLGRKKLAKLTAKDVRTWLDQPRTTCQCCARGLDTTREQPQCCAAGTCCRKRLSPPTLAYVHSVLKCALEHAVREEEIPRNVARNVRMGTPRPRRFEPLTGEEARAFLTAVDGHRLSALFELALRTGLRKGELLGLRWEDLDLVGATASIRRTLQRTSSAGLTPLPTKTHSSERRIALPTECLRSLEQHRERQAQEREAAGTGWKASGYIFTRPDGNPIEGTTLTRHFNAPLRRAALRRIRFHDLRHSAATLLLEQGVELVVIKELLGHAHIGVTATVYAHVRLRLRLRLQRDAIDLLGNALRTPATSAVRPNDGDEPPVRAAPVR</sequence>
<keyword evidence="3" id="KW-0233">DNA recombination</keyword>
<dbReference type="PROSITE" id="PS51898">
    <property type="entry name" value="TYR_RECOMBINASE"/>
    <property type="match status" value="1"/>
</dbReference>
<feature type="domain" description="Core-binding (CB)" evidence="7">
    <location>
        <begin position="83"/>
        <end position="192"/>
    </location>
</feature>
<dbReference type="Proteomes" id="UP001596435">
    <property type="component" value="Unassembled WGS sequence"/>
</dbReference>
<dbReference type="InterPro" id="IPR011010">
    <property type="entry name" value="DNA_brk_join_enz"/>
</dbReference>
<dbReference type="PANTHER" id="PTHR30349:SF91">
    <property type="entry name" value="INTA PROTEIN"/>
    <property type="match status" value="1"/>
</dbReference>
<protein>
    <submittedName>
        <fullName evidence="8">Tyrosine-type recombinase/integrase</fullName>
    </submittedName>
</protein>
<dbReference type="InterPro" id="IPR010998">
    <property type="entry name" value="Integrase_recombinase_N"/>
</dbReference>
<comment type="caution">
    <text evidence="8">The sequence shown here is derived from an EMBL/GenBank/DDBJ whole genome shotgun (WGS) entry which is preliminary data.</text>
</comment>
<dbReference type="InterPro" id="IPR044068">
    <property type="entry name" value="CB"/>
</dbReference>
<dbReference type="Gene3D" id="1.10.443.10">
    <property type="entry name" value="Intergrase catalytic core"/>
    <property type="match status" value="1"/>
</dbReference>
<evidence type="ECO:0000256" key="3">
    <source>
        <dbReference type="ARBA" id="ARBA00023172"/>
    </source>
</evidence>
<feature type="domain" description="Tyr recombinase" evidence="6">
    <location>
        <begin position="213"/>
        <end position="412"/>
    </location>
</feature>
<dbReference type="Pfam" id="PF14659">
    <property type="entry name" value="Phage_int_SAM_3"/>
    <property type="match status" value="1"/>
</dbReference>
<keyword evidence="2 4" id="KW-0238">DNA-binding</keyword>
<dbReference type="PANTHER" id="PTHR30349">
    <property type="entry name" value="PHAGE INTEGRASE-RELATED"/>
    <property type="match status" value="1"/>
</dbReference>
<evidence type="ECO:0000259" key="7">
    <source>
        <dbReference type="PROSITE" id="PS51900"/>
    </source>
</evidence>
<dbReference type="RefSeq" id="WP_345706251.1">
    <property type="nucleotide sequence ID" value="NZ_BAABKV010000001.1"/>
</dbReference>
<evidence type="ECO:0000256" key="1">
    <source>
        <dbReference type="ARBA" id="ARBA00022908"/>
    </source>
</evidence>
<dbReference type="InterPro" id="IPR050090">
    <property type="entry name" value="Tyrosine_recombinase_XerCD"/>
</dbReference>